<dbReference type="GeneID" id="56036578"/>
<feature type="compositionally biased region" description="Basic and acidic residues" evidence="1">
    <location>
        <begin position="1"/>
        <end position="29"/>
    </location>
</feature>
<gene>
    <name evidence="2" type="ORF">HUG12_03925</name>
</gene>
<reference evidence="2 3" key="1">
    <citation type="submission" date="2020-06" db="EMBL/GenBank/DDBJ databases">
        <title>NJ-3-1, isolated from saline soil.</title>
        <authorList>
            <person name="Cui H.L."/>
            <person name="Shi X."/>
        </authorList>
    </citation>
    <scope>NUCLEOTIDE SEQUENCE [LARGE SCALE GENOMIC DNA]</scope>
    <source>
        <strain evidence="2 3">NJ-3-1</strain>
    </source>
</reference>
<proteinExistence type="predicted"/>
<feature type="compositionally biased region" description="Basic and acidic residues" evidence="1">
    <location>
        <begin position="39"/>
        <end position="52"/>
    </location>
</feature>
<dbReference type="RefSeq" id="WP_179267519.1">
    <property type="nucleotide sequence ID" value="NZ_CP058579.1"/>
</dbReference>
<evidence type="ECO:0000313" key="2">
    <source>
        <dbReference type="EMBL" id="QLG60933.1"/>
    </source>
</evidence>
<dbReference type="OrthoDB" id="197463at2157"/>
<organism evidence="2 3">
    <name type="scientific">Halorarum salinum</name>
    <dbReference type="NCBI Taxonomy" id="2743089"/>
    <lineage>
        <taxon>Archaea</taxon>
        <taxon>Methanobacteriati</taxon>
        <taxon>Methanobacteriota</taxon>
        <taxon>Stenosarchaea group</taxon>
        <taxon>Halobacteria</taxon>
        <taxon>Halobacteriales</taxon>
        <taxon>Haloferacaceae</taxon>
        <taxon>Halorarum</taxon>
    </lineage>
</organism>
<evidence type="ECO:0000256" key="1">
    <source>
        <dbReference type="SAM" id="MobiDB-lite"/>
    </source>
</evidence>
<keyword evidence="3" id="KW-1185">Reference proteome</keyword>
<evidence type="ECO:0000313" key="3">
    <source>
        <dbReference type="Proteomes" id="UP000509626"/>
    </source>
</evidence>
<sequence>MSREELEEASGHLRRAAETAEGETREKLAEQSQRFADAASRESGPDHGWLDRHTHVVRELGEELDEEGREHVDDAVERINAYRETVPGV</sequence>
<feature type="region of interest" description="Disordered" evidence="1">
    <location>
        <begin position="1"/>
        <end position="52"/>
    </location>
</feature>
<dbReference type="Pfam" id="PF24430">
    <property type="entry name" value="DUF7553"/>
    <property type="match status" value="1"/>
</dbReference>
<dbReference type="KEGG" id="halu:HUG12_03925"/>
<dbReference type="AlphaFoldDB" id="A0A7D5L8V3"/>
<dbReference type="EMBL" id="CP058579">
    <property type="protein sequence ID" value="QLG60933.1"/>
    <property type="molecule type" value="Genomic_DNA"/>
</dbReference>
<name>A0A7D5L8V3_9EURY</name>
<protein>
    <submittedName>
        <fullName evidence="2">Uncharacterized protein</fullName>
    </submittedName>
</protein>
<accession>A0A7D5L8V3</accession>
<dbReference type="Proteomes" id="UP000509626">
    <property type="component" value="Chromosome"/>
</dbReference>
<dbReference type="InterPro" id="IPR055975">
    <property type="entry name" value="DUF7553"/>
</dbReference>